<dbReference type="STRING" id="360411.AC812_01520"/>
<dbReference type="OrthoDB" id="9776685at2"/>
<dbReference type="Pfam" id="PF00326">
    <property type="entry name" value="Peptidase_S9"/>
    <property type="match status" value="1"/>
</dbReference>
<keyword evidence="4" id="KW-1185">Reference proteome</keyword>
<dbReference type="SUPFAM" id="SSF53474">
    <property type="entry name" value="alpha/beta-Hydrolases"/>
    <property type="match status" value="1"/>
</dbReference>
<dbReference type="InterPro" id="IPR000073">
    <property type="entry name" value="AB_hydrolase_1"/>
</dbReference>
<dbReference type="Gene3D" id="3.40.50.1820">
    <property type="entry name" value="alpha/beta hydrolase"/>
    <property type="match status" value="1"/>
</dbReference>
<dbReference type="Proteomes" id="UP000050514">
    <property type="component" value="Unassembled WGS sequence"/>
</dbReference>
<accession>A0A0P6X7Z1</accession>
<dbReference type="GO" id="GO:0008236">
    <property type="term" value="F:serine-type peptidase activity"/>
    <property type="evidence" value="ECO:0007669"/>
    <property type="project" value="InterPro"/>
</dbReference>
<dbReference type="Pfam" id="PF00561">
    <property type="entry name" value="Abhydrolase_1"/>
    <property type="match status" value="1"/>
</dbReference>
<reference evidence="3 4" key="1">
    <citation type="submission" date="2015-07" db="EMBL/GenBank/DDBJ databases">
        <title>Draft genome of Bellilinea caldifistulae DSM 17877.</title>
        <authorList>
            <person name="Hemp J."/>
            <person name="Ward L.M."/>
            <person name="Pace L.A."/>
            <person name="Fischer W.W."/>
        </authorList>
    </citation>
    <scope>NUCLEOTIDE SEQUENCE [LARGE SCALE GENOMIC DNA]</scope>
    <source>
        <strain evidence="3 4">GOMI-1</strain>
    </source>
</reference>
<name>A0A0P6X7Z1_9CHLR</name>
<feature type="domain" description="Peptidase S9 prolyl oligopeptidase catalytic" evidence="1">
    <location>
        <begin position="218"/>
        <end position="298"/>
    </location>
</feature>
<comment type="caution">
    <text evidence="3">The sequence shown here is derived from an EMBL/GenBank/DDBJ whole genome shotgun (WGS) entry which is preliminary data.</text>
</comment>
<organism evidence="3 4">
    <name type="scientific">Bellilinea caldifistulae</name>
    <dbReference type="NCBI Taxonomy" id="360411"/>
    <lineage>
        <taxon>Bacteria</taxon>
        <taxon>Bacillati</taxon>
        <taxon>Chloroflexota</taxon>
        <taxon>Anaerolineae</taxon>
        <taxon>Anaerolineales</taxon>
        <taxon>Anaerolineaceae</taxon>
        <taxon>Bellilinea</taxon>
    </lineage>
</organism>
<evidence type="ECO:0000259" key="1">
    <source>
        <dbReference type="Pfam" id="PF00326"/>
    </source>
</evidence>
<evidence type="ECO:0000313" key="4">
    <source>
        <dbReference type="Proteomes" id="UP000050514"/>
    </source>
</evidence>
<dbReference type="InterPro" id="IPR001375">
    <property type="entry name" value="Peptidase_S9_cat"/>
</dbReference>
<dbReference type="EMBL" id="LGHJ01000006">
    <property type="protein sequence ID" value="KPL78131.1"/>
    <property type="molecule type" value="Genomic_DNA"/>
</dbReference>
<dbReference type="PANTHER" id="PTHR43358:SF5">
    <property type="entry name" value="EXPORTED PROTEIN"/>
    <property type="match status" value="1"/>
</dbReference>
<evidence type="ECO:0000313" key="3">
    <source>
        <dbReference type="EMBL" id="KPL78131.1"/>
    </source>
</evidence>
<dbReference type="AlphaFoldDB" id="A0A0P6X7Z1"/>
<sequence length="305" mass="34673">MPLVLLLLVILILFLLAVAAVLTQRAIRPRCFPYLKTYQIEVENGKLNEAEYWSWEKQEVTIPSPFGYRLSATYLPLRGAERTVVLVHGITYTRLGCIKYVPMFRRRGFNVLIYDQRYHGLSGGSNCTFGFYERHDLRAVLDWALAQLPPGGRVGTMGESLGAAVCLQHAAVDSRPAFVIADCSFADLNALLRLRLRRDVGLPAFPFLPLASLIARLQAGFWFGQVSPLREVPRLNMPVLFIHGQQDDYIPPQHSQWLYDAKRHGWRRLYLAPNAGHAESYWNNRSAYEETVDSFLRETGVLPPL</sequence>
<feature type="domain" description="AB hydrolase-1" evidence="2">
    <location>
        <begin position="83"/>
        <end position="173"/>
    </location>
</feature>
<evidence type="ECO:0000259" key="2">
    <source>
        <dbReference type="Pfam" id="PF00561"/>
    </source>
</evidence>
<gene>
    <name evidence="3" type="ORF">AC812_01520</name>
</gene>
<proteinExistence type="predicted"/>
<dbReference type="PANTHER" id="PTHR43358">
    <property type="entry name" value="ALPHA/BETA-HYDROLASE"/>
    <property type="match status" value="1"/>
</dbReference>
<dbReference type="RefSeq" id="WP_061913087.1">
    <property type="nucleotide sequence ID" value="NZ_DF967971.1"/>
</dbReference>
<dbReference type="GO" id="GO:0006508">
    <property type="term" value="P:proteolysis"/>
    <property type="evidence" value="ECO:0007669"/>
    <property type="project" value="InterPro"/>
</dbReference>
<dbReference type="InterPro" id="IPR052920">
    <property type="entry name" value="DNA-binding_regulatory"/>
</dbReference>
<dbReference type="InterPro" id="IPR029058">
    <property type="entry name" value="AB_hydrolase_fold"/>
</dbReference>
<protein>
    <submittedName>
        <fullName evidence="3">Uncharacterized protein</fullName>
    </submittedName>
</protein>